<evidence type="ECO:0000313" key="2">
    <source>
        <dbReference type="Proteomes" id="UP000784294"/>
    </source>
</evidence>
<dbReference type="Proteomes" id="UP000784294">
    <property type="component" value="Unassembled WGS sequence"/>
</dbReference>
<dbReference type="EMBL" id="CAAALY010050326">
    <property type="protein sequence ID" value="VEL21240.1"/>
    <property type="molecule type" value="Genomic_DNA"/>
</dbReference>
<evidence type="ECO:0000313" key="1">
    <source>
        <dbReference type="EMBL" id="VEL21240.1"/>
    </source>
</evidence>
<dbReference type="AlphaFoldDB" id="A0A3S5A6L9"/>
<gene>
    <name evidence="1" type="ORF">PXEA_LOCUS14680</name>
</gene>
<comment type="caution">
    <text evidence="1">The sequence shown here is derived from an EMBL/GenBank/DDBJ whole genome shotgun (WGS) entry which is preliminary data.</text>
</comment>
<protein>
    <submittedName>
        <fullName evidence="1">Uncharacterized protein</fullName>
    </submittedName>
</protein>
<name>A0A3S5A6L9_9PLAT</name>
<keyword evidence="2" id="KW-1185">Reference proteome</keyword>
<accession>A0A3S5A6L9</accession>
<reference evidence="1" key="1">
    <citation type="submission" date="2018-11" db="EMBL/GenBank/DDBJ databases">
        <authorList>
            <consortium name="Pathogen Informatics"/>
        </authorList>
    </citation>
    <scope>NUCLEOTIDE SEQUENCE</scope>
</reference>
<organism evidence="1 2">
    <name type="scientific">Protopolystoma xenopodis</name>
    <dbReference type="NCBI Taxonomy" id="117903"/>
    <lineage>
        <taxon>Eukaryota</taxon>
        <taxon>Metazoa</taxon>
        <taxon>Spiralia</taxon>
        <taxon>Lophotrochozoa</taxon>
        <taxon>Platyhelminthes</taxon>
        <taxon>Monogenea</taxon>
        <taxon>Polyopisthocotylea</taxon>
        <taxon>Polystomatidea</taxon>
        <taxon>Polystomatidae</taxon>
        <taxon>Protopolystoma</taxon>
    </lineage>
</organism>
<proteinExistence type="predicted"/>
<sequence>MFVLTLSRSRCRPGNLVLHKSFEYLYYVFALTGRRTGNWFSVLQLYSRSRWKHSSSEKLAFEIPPHLITQEQCPLEACFLEEIPTRRINIQLTRVYFTF</sequence>